<reference evidence="1 2" key="1">
    <citation type="submission" date="2011-01" db="EMBL/GenBank/DDBJ databases">
        <authorList>
            <person name="Muzny D."/>
            <person name="Qin X."/>
            <person name="Buhay C."/>
            <person name="Dugan-Rocha S."/>
            <person name="Ding Y."/>
            <person name="Chen G."/>
            <person name="Hawes A."/>
            <person name="Holder M."/>
            <person name="Jhangiani S."/>
            <person name="Johnson A."/>
            <person name="Khan Z."/>
            <person name="Li Z."/>
            <person name="Liu W."/>
            <person name="Liu X."/>
            <person name="Perez L."/>
            <person name="Shen H."/>
            <person name="Wang Q."/>
            <person name="Watt J."/>
            <person name="Xi L."/>
            <person name="Xin Y."/>
            <person name="Zhou J."/>
            <person name="Deng J."/>
            <person name="Jiang H."/>
            <person name="Liu Y."/>
            <person name="Qu J."/>
            <person name="Song X.-Z."/>
            <person name="Zhang L."/>
            <person name="Villasana D."/>
            <person name="Johnson A."/>
            <person name="Liu J."/>
            <person name="Liyanage D."/>
            <person name="Lorensuhewa L."/>
            <person name="Robinson T."/>
            <person name="Song A."/>
            <person name="Song B.-B."/>
            <person name="Dinh H."/>
            <person name="Thornton R."/>
            <person name="Coyle M."/>
            <person name="Francisco L."/>
            <person name="Jackson L."/>
            <person name="Javaid M."/>
            <person name="Korchina V."/>
            <person name="Kovar C."/>
            <person name="Mata R."/>
            <person name="Mathew T."/>
            <person name="Ngo R."/>
            <person name="Nguyen L."/>
            <person name="Nguyen N."/>
            <person name="Okwuonu G."/>
            <person name="Ongeri F."/>
            <person name="Pham C."/>
            <person name="Simmons D."/>
            <person name="Wilczek-Boney K."/>
            <person name="Hale W."/>
            <person name="Jakkamsetti A."/>
            <person name="Pham P."/>
            <person name="Ruth R."/>
            <person name="San Lucas F."/>
            <person name="Warren J."/>
            <person name="Zhang J."/>
            <person name="Zhao Z."/>
            <person name="Zhou C."/>
            <person name="Zhu D."/>
            <person name="Lee S."/>
            <person name="Bess C."/>
            <person name="Blankenburg K."/>
            <person name="Forbes L."/>
            <person name="Fu Q."/>
            <person name="Gubbala S."/>
            <person name="Hirani K."/>
            <person name="Jayaseelan J.C."/>
            <person name="Lara F."/>
            <person name="Munidasa M."/>
            <person name="Palculict T."/>
            <person name="Patil S."/>
            <person name="Pu L.-L."/>
            <person name="Saada N."/>
            <person name="Tang L."/>
            <person name="Weissenberger G."/>
            <person name="Zhu Y."/>
            <person name="Hemphill L."/>
            <person name="Shang Y."/>
            <person name="Youmans B."/>
            <person name="Ayvaz T."/>
            <person name="Ross M."/>
            <person name="Santibanez J."/>
            <person name="Aqrawi P."/>
            <person name="Gross S."/>
            <person name="Joshi V."/>
            <person name="Fowler G."/>
            <person name="Nazareth L."/>
            <person name="Reid J."/>
            <person name="Worley K."/>
            <person name="Petrosino J."/>
            <person name="Highlander S."/>
            <person name="Gibbs R."/>
        </authorList>
    </citation>
    <scope>NUCLEOTIDE SEQUENCE [LARGE SCALE GENOMIC DNA]</scope>
    <source>
        <strain evidence="1 2">ATCC 25644</strain>
    </source>
</reference>
<name>E7FSN6_9LACO</name>
<dbReference type="AlphaFoldDB" id="E7FSN6"/>
<dbReference type="Proteomes" id="UP000004099">
    <property type="component" value="Unassembled WGS sequence"/>
</dbReference>
<sequence length="46" mass="5444">MLVRTDEPIRVDKSMIEKEIKIFIILVDKFWGSIINERNSIPKIIT</sequence>
<dbReference type="HOGENOM" id="CLU_3185237_0_0_9"/>
<dbReference type="EMBL" id="ACGS02000046">
    <property type="protein sequence ID" value="EFZ34054.1"/>
    <property type="molecule type" value="Genomic_DNA"/>
</dbReference>
<gene>
    <name evidence="1" type="ORF">HMPREF0542_11913</name>
</gene>
<proteinExistence type="predicted"/>
<evidence type="ECO:0000313" key="1">
    <source>
        <dbReference type="EMBL" id="EFZ34054.1"/>
    </source>
</evidence>
<comment type="caution">
    <text evidence="1">The sequence shown here is derived from an EMBL/GenBank/DDBJ whole genome shotgun (WGS) entry which is preliminary data.</text>
</comment>
<accession>E7FSN6</accession>
<evidence type="ECO:0000313" key="2">
    <source>
        <dbReference type="Proteomes" id="UP000004099"/>
    </source>
</evidence>
<organism evidence="1 2">
    <name type="scientific">Ligilactobacillus ruminis ATCC 25644</name>
    <dbReference type="NCBI Taxonomy" id="525362"/>
    <lineage>
        <taxon>Bacteria</taxon>
        <taxon>Bacillati</taxon>
        <taxon>Bacillota</taxon>
        <taxon>Bacilli</taxon>
        <taxon>Lactobacillales</taxon>
        <taxon>Lactobacillaceae</taxon>
        <taxon>Ligilactobacillus</taxon>
    </lineage>
</organism>
<protein>
    <submittedName>
        <fullName evidence="1">Uncharacterized protein</fullName>
    </submittedName>
</protein>